<keyword evidence="2" id="KW-0812">Transmembrane</keyword>
<evidence type="ECO:0000259" key="3">
    <source>
        <dbReference type="Pfam" id="PF00168"/>
    </source>
</evidence>
<feature type="region of interest" description="Disordered" evidence="1">
    <location>
        <begin position="610"/>
        <end position="639"/>
    </location>
</feature>
<evidence type="ECO:0000313" key="6">
    <source>
        <dbReference type="Proteomes" id="UP001162483"/>
    </source>
</evidence>
<accession>A0ABN9ETY3</accession>
<keyword evidence="2" id="KW-0472">Membrane</keyword>
<gene>
    <name evidence="5" type="ORF">SPARVUS_LOCUS10734359</name>
</gene>
<keyword evidence="2" id="KW-1133">Transmembrane helix</keyword>
<dbReference type="PANTHER" id="PTHR21119">
    <property type="entry name" value="C2 DOMAIN-CONTAINING PROTEIN"/>
    <property type="match status" value="1"/>
</dbReference>
<dbReference type="EMBL" id="CATNWA010015945">
    <property type="protein sequence ID" value="CAI9588275.1"/>
    <property type="molecule type" value="Genomic_DNA"/>
</dbReference>
<sequence>MESDQPPPPGSPVPDGVTLGFVTQLLIFAVSVLTVLAWLVQMTRRSRRSPAAGARTLLCALYRFPSIGEMWSAAWAQALNLETRRSQSSLKMQFEENFHLQQNVRISDLTCSKHFDNCMVFLCSISADAVKFPVFVTQESLAAVSCETYQVSLTIQQAQVEVKLQEQVLEGLLVSWSFKDRPNMLLEIIPTRSHQSTERSADLCTLKDLIQNALFSAEPAMMFTLNANIGDTGICDKLLTESSSKTEPFRLIVQQLRLHNVMLLEADVQLMCEAELDNPFQRKQTRVIRLQNKGEVCSVSWTEEMTFDLTHQSKGLSLKVYQLSKGTDNVLLGNTLVALCSPGREMSRRHVYPLTPSPVLPKTTMQAISVEVNLIYAALGTPTERLSITPTKKVEMDRTVMPDGTLITTVTTIQSRPKFDGKMDSAVRSPTKVEVSENKPVVLPHTYSSGSFPSGSDGFMQLLDGSPVSIKLDPVAETAIRQLTEPMNKPSKRTPTKRSTLIISGVSKVAVGEDEMAHSLGYAASMDASLQSPSNTVQDSLIEASSQFLSEMALSLGQDTCDTTKSDISGWPSLDDVDSETGSIRALETRSLKDHKVGFLRSGTRLPFSRHRQNAGLSQSHDDLSDAAAANSHKKIGSLPRRLLKHFSLKTKSKPSVNGSAQGGDK</sequence>
<feature type="transmembrane region" description="Helical" evidence="2">
    <location>
        <begin position="20"/>
        <end position="40"/>
    </location>
</feature>
<dbReference type="InterPro" id="IPR040885">
    <property type="entry name" value="SMP_C2CD2L"/>
</dbReference>
<dbReference type="InterPro" id="IPR035892">
    <property type="entry name" value="C2_domain_sf"/>
</dbReference>
<feature type="region of interest" description="Disordered" evidence="1">
    <location>
        <begin position="647"/>
        <end position="666"/>
    </location>
</feature>
<evidence type="ECO:0000256" key="2">
    <source>
        <dbReference type="SAM" id="Phobius"/>
    </source>
</evidence>
<evidence type="ECO:0000259" key="4">
    <source>
        <dbReference type="Pfam" id="PF18696"/>
    </source>
</evidence>
<dbReference type="Proteomes" id="UP001162483">
    <property type="component" value="Unassembled WGS sequence"/>
</dbReference>
<keyword evidence="6" id="KW-1185">Reference proteome</keyword>
<feature type="domain" description="Synaptotagmin-like mitochondrial and lipid-binding" evidence="4">
    <location>
        <begin position="71"/>
        <end position="221"/>
    </location>
</feature>
<proteinExistence type="predicted"/>
<evidence type="ECO:0000256" key="1">
    <source>
        <dbReference type="SAM" id="MobiDB-lite"/>
    </source>
</evidence>
<name>A0ABN9ETY3_9NEOB</name>
<evidence type="ECO:0000313" key="5">
    <source>
        <dbReference type="EMBL" id="CAI9588275.1"/>
    </source>
</evidence>
<reference evidence="5" key="1">
    <citation type="submission" date="2023-05" db="EMBL/GenBank/DDBJ databases">
        <authorList>
            <person name="Stuckert A."/>
        </authorList>
    </citation>
    <scope>NUCLEOTIDE SEQUENCE</scope>
</reference>
<dbReference type="SUPFAM" id="SSF49562">
    <property type="entry name" value="C2 domain (Calcium/lipid-binding domain, CaLB)"/>
    <property type="match status" value="1"/>
</dbReference>
<dbReference type="InterPro" id="IPR039934">
    <property type="entry name" value="C2CD2/C2CD2L"/>
</dbReference>
<dbReference type="Pfam" id="PF00168">
    <property type="entry name" value="C2"/>
    <property type="match status" value="1"/>
</dbReference>
<organism evidence="5 6">
    <name type="scientific">Staurois parvus</name>
    <dbReference type="NCBI Taxonomy" id="386267"/>
    <lineage>
        <taxon>Eukaryota</taxon>
        <taxon>Metazoa</taxon>
        <taxon>Chordata</taxon>
        <taxon>Craniata</taxon>
        <taxon>Vertebrata</taxon>
        <taxon>Euteleostomi</taxon>
        <taxon>Amphibia</taxon>
        <taxon>Batrachia</taxon>
        <taxon>Anura</taxon>
        <taxon>Neobatrachia</taxon>
        <taxon>Ranoidea</taxon>
        <taxon>Ranidae</taxon>
        <taxon>Staurois</taxon>
    </lineage>
</organism>
<protein>
    <submittedName>
        <fullName evidence="5">Uncharacterized protein</fullName>
    </submittedName>
</protein>
<comment type="caution">
    <text evidence="5">The sequence shown here is derived from an EMBL/GenBank/DDBJ whole genome shotgun (WGS) entry which is preliminary data.</text>
</comment>
<feature type="domain" description="C2" evidence="3">
    <location>
        <begin position="267"/>
        <end position="354"/>
    </location>
</feature>
<dbReference type="InterPro" id="IPR000008">
    <property type="entry name" value="C2_dom"/>
</dbReference>
<dbReference type="Pfam" id="PF18696">
    <property type="entry name" value="SMP_C2CD2L"/>
    <property type="match status" value="1"/>
</dbReference>
<dbReference type="PANTHER" id="PTHR21119:SF8">
    <property type="entry name" value="PHOSPHOLIPID TRANSFER PROTEIN C2CD2L"/>
    <property type="match status" value="1"/>
</dbReference>